<keyword evidence="1" id="KW-0732">Signal</keyword>
<accession>A0ABQ4F0D1</accession>
<dbReference type="Proteomes" id="UP000621500">
    <property type="component" value="Unassembled WGS sequence"/>
</dbReference>
<keyword evidence="3" id="KW-1185">Reference proteome</keyword>
<feature type="signal peptide" evidence="1">
    <location>
        <begin position="1"/>
        <end position="30"/>
    </location>
</feature>
<gene>
    <name evidence="2" type="ORF">Pma05_69360</name>
</gene>
<organism evidence="2 3">
    <name type="scientific">Plantactinospora mayteni</name>
    <dbReference type="NCBI Taxonomy" id="566021"/>
    <lineage>
        <taxon>Bacteria</taxon>
        <taxon>Bacillati</taxon>
        <taxon>Actinomycetota</taxon>
        <taxon>Actinomycetes</taxon>
        <taxon>Micromonosporales</taxon>
        <taxon>Micromonosporaceae</taxon>
        <taxon>Plantactinospora</taxon>
    </lineage>
</organism>
<feature type="chain" id="PRO_5047362830" evidence="1">
    <location>
        <begin position="31"/>
        <end position="353"/>
    </location>
</feature>
<evidence type="ECO:0000313" key="3">
    <source>
        <dbReference type="Proteomes" id="UP000621500"/>
    </source>
</evidence>
<protein>
    <submittedName>
        <fullName evidence="2">Uncharacterized protein</fullName>
    </submittedName>
</protein>
<evidence type="ECO:0000313" key="2">
    <source>
        <dbReference type="EMBL" id="GIH00364.1"/>
    </source>
</evidence>
<reference evidence="2 3" key="1">
    <citation type="submission" date="2021-01" db="EMBL/GenBank/DDBJ databases">
        <title>Whole genome shotgun sequence of Plantactinospora mayteni NBRC 109088.</title>
        <authorList>
            <person name="Komaki H."/>
            <person name="Tamura T."/>
        </authorList>
    </citation>
    <scope>NUCLEOTIDE SEQUENCE [LARGE SCALE GENOMIC DNA]</scope>
    <source>
        <strain evidence="2 3">NBRC 109088</strain>
    </source>
</reference>
<proteinExistence type="predicted"/>
<name>A0ABQ4F0D1_9ACTN</name>
<evidence type="ECO:0000256" key="1">
    <source>
        <dbReference type="SAM" id="SignalP"/>
    </source>
</evidence>
<dbReference type="EMBL" id="BONX01000052">
    <property type="protein sequence ID" value="GIH00364.1"/>
    <property type="molecule type" value="Genomic_DNA"/>
</dbReference>
<sequence>MSFRHRRARGVVGSALLGAAMLTAVPAAQASVHTVAPAPAAVTTDSVDVAAERVLRVYNNNIENLVRNNPDGTCTRISGPDHLTSMLVDDGGMTGTSGVQAPDLLIVQQVRGIGQATAYADQLGAKFGYSAGAYKAIVAWDNPEEWGGSHHCSSQALGDLKKRQTNAIIYNTRTLSLASGDISKYWSAGWLKDAEYEDGKGCTLYKPPNADTGATYQYKWKRTSAIAARFTIKATGTTVFAATMHLPEENRRYACAGDGIKGIADSGIRLGADATSLMNASTIRVVGIDANRTDIAASTLSGYGMTGYGTKQTTSASKIDYLFIKGSVQPSSIGYTVDSTKSNHLALYGFINF</sequence>
<comment type="caution">
    <text evidence="2">The sequence shown here is derived from an EMBL/GenBank/DDBJ whole genome shotgun (WGS) entry which is preliminary data.</text>
</comment>